<gene>
    <name evidence="1" type="ORF">L6164_012654</name>
</gene>
<evidence type="ECO:0000313" key="2">
    <source>
        <dbReference type="Proteomes" id="UP000828941"/>
    </source>
</evidence>
<protein>
    <submittedName>
        <fullName evidence="1">Uncharacterized protein</fullName>
    </submittedName>
</protein>
<sequence length="362" mass="41458">MEFSDSIPQDLIEYCILSKLPGKSLARFRLVSEPWRDFIDKPRPSKVGVLLNRAPPRSLALVTLEGEDLVPKLTELDNDFKYTYNASIMGVCNGLFLIGISSMTYIMWNPFVEEYRQIHCPYWSHPYSFCGFGYNPASDEYKIVHVSYHENEKRTIEVLRFEHDGMKWKEIEEPFPYGLPTCSPGVVVNGAPHWVVGEGQHLSGEKPSKIIYFDVAEENFKDVPKPELGCPSCDFDVAALNGSLCVVAYWHEQEKKVEIWVMKEHGVAESWTKLAVIPRECEFFYPLSLVKENELLAEIDKSEVVVYDLKKETFKHVMFSDPVAKIREGPIFPPPVLHRFYQDDCKVATFVESFVNPATIGI</sequence>
<name>A0ACB9PDK1_BAUVA</name>
<organism evidence="1 2">
    <name type="scientific">Bauhinia variegata</name>
    <name type="common">Purple orchid tree</name>
    <name type="synonym">Phanera variegata</name>
    <dbReference type="NCBI Taxonomy" id="167791"/>
    <lineage>
        <taxon>Eukaryota</taxon>
        <taxon>Viridiplantae</taxon>
        <taxon>Streptophyta</taxon>
        <taxon>Embryophyta</taxon>
        <taxon>Tracheophyta</taxon>
        <taxon>Spermatophyta</taxon>
        <taxon>Magnoliopsida</taxon>
        <taxon>eudicotyledons</taxon>
        <taxon>Gunneridae</taxon>
        <taxon>Pentapetalae</taxon>
        <taxon>rosids</taxon>
        <taxon>fabids</taxon>
        <taxon>Fabales</taxon>
        <taxon>Fabaceae</taxon>
        <taxon>Cercidoideae</taxon>
        <taxon>Cercideae</taxon>
        <taxon>Bauhiniinae</taxon>
        <taxon>Bauhinia</taxon>
    </lineage>
</organism>
<comment type="caution">
    <text evidence="1">The sequence shown here is derived from an EMBL/GenBank/DDBJ whole genome shotgun (WGS) entry which is preliminary data.</text>
</comment>
<dbReference type="EMBL" id="CM039430">
    <property type="protein sequence ID" value="KAI4345541.1"/>
    <property type="molecule type" value="Genomic_DNA"/>
</dbReference>
<accession>A0ACB9PDK1</accession>
<reference evidence="1 2" key="1">
    <citation type="journal article" date="2022" name="DNA Res.">
        <title>Chromosomal-level genome assembly of the orchid tree Bauhinia variegata (Leguminosae; Cercidoideae) supports the allotetraploid origin hypothesis of Bauhinia.</title>
        <authorList>
            <person name="Zhong Y."/>
            <person name="Chen Y."/>
            <person name="Zheng D."/>
            <person name="Pang J."/>
            <person name="Liu Y."/>
            <person name="Luo S."/>
            <person name="Meng S."/>
            <person name="Qian L."/>
            <person name="Wei D."/>
            <person name="Dai S."/>
            <person name="Zhou R."/>
        </authorList>
    </citation>
    <scope>NUCLEOTIDE SEQUENCE [LARGE SCALE GENOMIC DNA]</scope>
    <source>
        <strain evidence="1">BV-YZ2020</strain>
    </source>
</reference>
<evidence type="ECO:0000313" key="1">
    <source>
        <dbReference type="EMBL" id="KAI4345541.1"/>
    </source>
</evidence>
<proteinExistence type="predicted"/>
<keyword evidence="2" id="KW-1185">Reference proteome</keyword>
<dbReference type="Proteomes" id="UP000828941">
    <property type="component" value="Chromosome 5"/>
</dbReference>